<dbReference type="GO" id="GO:0016788">
    <property type="term" value="F:hydrolase activity, acting on ester bonds"/>
    <property type="evidence" value="ECO:0007669"/>
    <property type="project" value="UniProtKB-ARBA"/>
</dbReference>
<dbReference type="InterPro" id="IPR013830">
    <property type="entry name" value="SGNH_hydro"/>
</dbReference>
<accession>A0A975JC01</accession>
<dbReference type="AlphaFoldDB" id="A0A975JC01"/>
<evidence type="ECO:0000259" key="1">
    <source>
        <dbReference type="Pfam" id="PF13472"/>
    </source>
</evidence>
<dbReference type="RefSeq" id="WP_212703681.1">
    <property type="nucleotide sequence ID" value="NZ_CP073581.1"/>
</dbReference>
<dbReference type="Proteomes" id="UP000683291">
    <property type="component" value="Chromosome 1"/>
</dbReference>
<dbReference type="Gene3D" id="3.40.50.1110">
    <property type="entry name" value="SGNH hydrolase"/>
    <property type="match status" value="1"/>
</dbReference>
<evidence type="ECO:0000313" key="3">
    <source>
        <dbReference type="Proteomes" id="UP000683291"/>
    </source>
</evidence>
<protein>
    <submittedName>
        <fullName evidence="2">SGNH/GDSL hydrolase family protein</fullName>
    </submittedName>
</protein>
<sequence length="235" mass="25281">MIREALVTVLCAPVLVAQALSLRRRALRLQEADGPRTGRIGTGPPLRLLILGDSSAAGVGAQTQDAALAGQLTSALAAHHSVAWRLIARTGITTAETLAEARQSPPPPHDVAVIVLGVNDVTHLARQRQWLRDHADLRALLRNAGAKRLYISQVPPLGAFPLLPHPLRWLLGQRAIRFDAALAGALRTAPDTRYIPLPDTLDPADMAEDGFHPGPVIYAAWAQEIARQILSERAI</sequence>
<proteinExistence type="predicted"/>
<gene>
    <name evidence="2" type="ORF">KDD17_10880</name>
</gene>
<name>A0A975JC01_9RHOB</name>
<keyword evidence="3" id="KW-1185">Reference proteome</keyword>
<dbReference type="KEGG" id="sual:KDD17_10880"/>
<reference evidence="2" key="1">
    <citation type="submission" date="2021-04" db="EMBL/GenBank/DDBJ databases">
        <title>Complete genome sequence for Sulfitobacter sp. strain JK7-1.</title>
        <authorList>
            <person name="Park S.-J."/>
        </authorList>
    </citation>
    <scope>NUCLEOTIDE SEQUENCE</scope>
    <source>
        <strain evidence="2">JK7-1</strain>
    </source>
</reference>
<keyword evidence="2" id="KW-0378">Hydrolase</keyword>
<feature type="domain" description="SGNH hydrolase-type esterase" evidence="1">
    <location>
        <begin position="50"/>
        <end position="219"/>
    </location>
</feature>
<evidence type="ECO:0000313" key="2">
    <source>
        <dbReference type="EMBL" id="QUJ75476.1"/>
    </source>
</evidence>
<dbReference type="SUPFAM" id="SSF52266">
    <property type="entry name" value="SGNH hydrolase"/>
    <property type="match status" value="1"/>
</dbReference>
<dbReference type="CDD" id="cd01836">
    <property type="entry name" value="FeeA_FeeB_like"/>
    <property type="match status" value="1"/>
</dbReference>
<organism evidence="2 3">
    <name type="scientific">Sulfitobacter albidus</name>
    <dbReference type="NCBI Taxonomy" id="2829501"/>
    <lineage>
        <taxon>Bacteria</taxon>
        <taxon>Pseudomonadati</taxon>
        <taxon>Pseudomonadota</taxon>
        <taxon>Alphaproteobacteria</taxon>
        <taxon>Rhodobacterales</taxon>
        <taxon>Roseobacteraceae</taxon>
        <taxon>Sulfitobacter</taxon>
    </lineage>
</organism>
<dbReference type="EMBL" id="CP073581">
    <property type="protein sequence ID" value="QUJ75476.1"/>
    <property type="molecule type" value="Genomic_DNA"/>
</dbReference>
<dbReference type="Pfam" id="PF13472">
    <property type="entry name" value="Lipase_GDSL_2"/>
    <property type="match status" value="1"/>
</dbReference>
<dbReference type="InterPro" id="IPR036514">
    <property type="entry name" value="SGNH_hydro_sf"/>
</dbReference>